<evidence type="ECO:0000256" key="6">
    <source>
        <dbReference type="ARBA" id="ARBA00022741"/>
    </source>
</evidence>
<protein>
    <submittedName>
        <fullName evidence="12">Energy-coupling factor transport system ATP-binding protein</fullName>
        <ecNumber evidence="12">3.6.3.-</ecNumber>
    </submittedName>
</protein>
<keyword evidence="8" id="KW-1278">Translocase</keyword>
<evidence type="ECO:0000256" key="8">
    <source>
        <dbReference type="ARBA" id="ARBA00022967"/>
    </source>
</evidence>
<dbReference type="PANTHER" id="PTHR43553">
    <property type="entry name" value="HEAVY METAL TRANSPORTER"/>
    <property type="match status" value="1"/>
</dbReference>
<dbReference type="InterPro" id="IPR015856">
    <property type="entry name" value="ABC_transpr_CbiO/EcfA_su"/>
</dbReference>
<reference evidence="12 13" key="1">
    <citation type="submission" date="2023-07" db="EMBL/GenBank/DDBJ databases">
        <title>Genomic Encyclopedia of Type Strains, Phase IV (KMG-IV): sequencing the most valuable type-strain genomes for metagenomic binning, comparative biology and taxonomic classification.</title>
        <authorList>
            <person name="Goeker M."/>
        </authorList>
    </citation>
    <scope>NUCLEOTIDE SEQUENCE [LARGE SCALE GENOMIC DNA]</scope>
    <source>
        <strain evidence="12 13">DSM 22616</strain>
    </source>
</reference>
<dbReference type="InterPro" id="IPR027417">
    <property type="entry name" value="P-loop_NTPase"/>
</dbReference>
<dbReference type="InterPro" id="IPR003593">
    <property type="entry name" value="AAA+_ATPase"/>
</dbReference>
<evidence type="ECO:0000256" key="9">
    <source>
        <dbReference type="ARBA" id="ARBA00023136"/>
    </source>
</evidence>
<feature type="domain" description="ABC transporter" evidence="11">
    <location>
        <begin position="2"/>
        <end position="241"/>
    </location>
</feature>
<comment type="subcellular location">
    <subcellularLocation>
        <location evidence="1">Cell membrane</location>
        <topology evidence="1">Peripheral membrane protein</topology>
    </subcellularLocation>
</comment>
<keyword evidence="7 12" id="KW-0067">ATP-binding</keyword>
<name>A0ABU0AWD0_9FIRM</name>
<organism evidence="12 13">
    <name type="scientific">Peptoniphilus koenoeneniae</name>
    <dbReference type="NCBI Taxonomy" id="507751"/>
    <lineage>
        <taxon>Bacteria</taxon>
        <taxon>Bacillati</taxon>
        <taxon>Bacillota</taxon>
        <taxon>Tissierellia</taxon>
        <taxon>Tissierellales</taxon>
        <taxon>Peptoniphilaceae</taxon>
        <taxon>Peptoniphilus</taxon>
    </lineage>
</organism>
<evidence type="ECO:0000259" key="11">
    <source>
        <dbReference type="PROSITE" id="PS50893"/>
    </source>
</evidence>
<dbReference type="PROSITE" id="PS50893">
    <property type="entry name" value="ABC_TRANSPORTER_2"/>
    <property type="match status" value="2"/>
</dbReference>
<gene>
    <name evidence="12" type="ORF">J2S72_001592</name>
</gene>
<dbReference type="SUPFAM" id="SSF52540">
    <property type="entry name" value="P-loop containing nucleoside triphosphate hydrolases"/>
    <property type="match status" value="2"/>
</dbReference>
<evidence type="ECO:0000256" key="1">
    <source>
        <dbReference type="ARBA" id="ARBA00004202"/>
    </source>
</evidence>
<evidence type="ECO:0000256" key="2">
    <source>
        <dbReference type="ARBA" id="ARBA00005417"/>
    </source>
</evidence>
<evidence type="ECO:0000256" key="4">
    <source>
        <dbReference type="ARBA" id="ARBA00022475"/>
    </source>
</evidence>
<dbReference type="GO" id="GO:0005524">
    <property type="term" value="F:ATP binding"/>
    <property type="evidence" value="ECO:0007669"/>
    <property type="project" value="UniProtKB-KW"/>
</dbReference>
<dbReference type="PANTHER" id="PTHR43553:SF23">
    <property type="entry name" value="ABC TRANSPORTER ATP-BINDING COMPONENT"/>
    <property type="match status" value="1"/>
</dbReference>
<accession>A0ABU0AWD0</accession>
<comment type="function">
    <text evidence="10">Probably part of an ABC transporter complex. Responsible for energy coupling to the transport system.</text>
</comment>
<dbReference type="CDD" id="cd03225">
    <property type="entry name" value="ABC_cobalt_CbiO_domain1"/>
    <property type="match status" value="1"/>
</dbReference>
<dbReference type="EC" id="3.6.3.-" evidence="12"/>
<keyword evidence="3" id="KW-0813">Transport</keyword>
<comment type="caution">
    <text evidence="12">The sequence shown here is derived from an EMBL/GenBank/DDBJ whole genome shotgun (WGS) entry which is preliminary data.</text>
</comment>
<dbReference type="EMBL" id="JAUSTN010000009">
    <property type="protein sequence ID" value="MDQ0275562.1"/>
    <property type="molecule type" value="Genomic_DNA"/>
</dbReference>
<dbReference type="RefSeq" id="WP_023055142.1">
    <property type="nucleotide sequence ID" value="NZ_JAUSTN010000009.1"/>
</dbReference>
<evidence type="ECO:0000256" key="7">
    <source>
        <dbReference type="ARBA" id="ARBA00022840"/>
    </source>
</evidence>
<dbReference type="SMART" id="SM00382">
    <property type="entry name" value="AAA"/>
    <property type="match status" value="2"/>
</dbReference>
<evidence type="ECO:0000256" key="5">
    <source>
        <dbReference type="ARBA" id="ARBA00022737"/>
    </source>
</evidence>
<keyword evidence="5" id="KW-0677">Repeat</keyword>
<evidence type="ECO:0000256" key="10">
    <source>
        <dbReference type="ARBA" id="ARBA00025157"/>
    </source>
</evidence>
<dbReference type="InterPro" id="IPR050095">
    <property type="entry name" value="ECF_ABC_transporter_ATP-bd"/>
</dbReference>
<keyword evidence="9" id="KW-0472">Membrane</keyword>
<dbReference type="Proteomes" id="UP001236559">
    <property type="component" value="Unassembled WGS sequence"/>
</dbReference>
<evidence type="ECO:0000313" key="13">
    <source>
        <dbReference type="Proteomes" id="UP001236559"/>
    </source>
</evidence>
<keyword evidence="12" id="KW-0378">Hydrolase</keyword>
<feature type="domain" description="ABC transporter" evidence="11">
    <location>
        <begin position="262"/>
        <end position="482"/>
    </location>
</feature>
<comment type="similarity">
    <text evidence="2">Belongs to the ABC transporter superfamily.</text>
</comment>
<keyword evidence="13" id="KW-1185">Reference proteome</keyword>
<evidence type="ECO:0000256" key="3">
    <source>
        <dbReference type="ARBA" id="ARBA00022448"/>
    </source>
</evidence>
<keyword evidence="6" id="KW-0547">Nucleotide-binding</keyword>
<evidence type="ECO:0000313" key="12">
    <source>
        <dbReference type="EMBL" id="MDQ0275562.1"/>
    </source>
</evidence>
<dbReference type="Gene3D" id="3.40.50.300">
    <property type="entry name" value="P-loop containing nucleotide triphosphate hydrolases"/>
    <property type="match status" value="2"/>
</dbReference>
<keyword evidence="4" id="KW-1003">Cell membrane</keyword>
<proteinExistence type="inferred from homology"/>
<dbReference type="Pfam" id="PF00005">
    <property type="entry name" value="ABC_tran"/>
    <property type="match status" value="2"/>
</dbReference>
<dbReference type="InterPro" id="IPR003439">
    <property type="entry name" value="ABC_transporter-like_ATP-bd"/>
</dbReference>
<sequence>MIKLKNVSFAYSKDSANILKNINLEINDGKCVAFIGASGCGKTTLTRLINGLAYKFYGGKLKGEISIDGINPLEKELYEIGRKVGSIFQNPKSQFFAENVEDEIAFGLENYGIEREKIDKIINNSLKSINGENLKDKNLFHLSSGERQKIAIASINALNPPIYVFDEPSANLDMKSVEALRKLMLLLKKNKKTIIISEHRLYYLRGIVDKYYYLENGEISNVFTEEELLSKSEDFFNKLGLRFFSLNKISPKINKLKEINSMNLEKISFSYNKNVLIKDLTYEFKSGNIYGIIGDNGIGKSTLFKILSGLMKKDSGFISINGEKLNKRNRQKRIYYLSNNPDSNLFEVSAEDELKLNNKDADTDKILADFNLENIKDIHPQIMSGGQKQRLTIASAELLERDVYLFDEPTSGLDGHNMQIISERMKKLQEKEKIILIISHDYEFLCNSCNKILYLDGYSFEEFSTKEDKEKILAILMGKNLIFRRGFDGSNKTICKKEKRLIFYVNLTGNNWSSGWAFFLYIHGKNRCKLN</sequence>
<dbReference type="GO" id="GO:0016787">
    <property type="term" value="F:hydrolase activity"/>
    <property type="evidence" value="ECO:0007669"/>
    <property type="project" value="UniProtKB-KW"/>
</dbReference>